<dbReference type="PROSITE" id="PS50011">
    <property type="entry name" value="PROTEIN_KINASE_DOM"/>
    <property type="match status" value="1"/>
</dbReference>
<evidence type="ECO:0000256" key="8">
    <source>
        <dbReference type="ARBA" id="ARBA00022729"/>
    </source>
</evidence>
<dbReference type="Pfam" id="PF01453">
    <property type="entry name" value="B_lectin"/>
    <property type="match status" value="1"/>
</dbReference>
<dbReference type="Pfam" id="PF07714">
    <property type="entry name" value="PK_Tyr_Ser-Thr"/>
    <property type="match status" value="1"/>
</dbReference>
<feature type="domain" description="Protein kinase" evidence="26">
    <location>
        <begin position="535"/>
        <end position="835"/>
    </location>
</feature>
<keyword evidence="7 24" id="KW-0812">Transmembrane</keyword>
<dbReference type="CDD" id="cd14066">
    <property type="entry name" value="STKc_IRAK"/>
    <property type="match status" value="1"/>
</dbReference>
<evidence type="ECO:0000256" key="9">
    <source>
        <dbReference type="ARBA" id="ARBA00022734"/>
    </source>
</evidence>
<dbReference type="CDD" id="cd01098">
    <property type="entry name" value="PAN_AP_plant"/>
    <property type="match status" value="1"/>
</dbReference>
<keyword evidence="17" id="KW-0675">Receptor</keyword>
<dbReference type="GO" id="GO:0051707">
    <property type="term" value="P:response to other organism"/>
    <property type="evidence" value="ECO:0007669"/>
    <property type="project" value="UniProtKB-ARBA"/>
</dbReference>
<feature type="signal peptide" evidence="25">
    <location>
        <begin position="1"/>
        <end position="21"/>
    </location>
</feature>
<dbReference type="PROSITE" id="PS01186">
    <property type="entry name" value="EGF_2"/>
    <property type="match status" value="1"/>
</dbReference>
<evidence type="ECO:0000256" key="1">
    <source>
        <dbReference type="ARBA" id="ARBA00004251"/>
    </source>
</evidence>
<keyword evidence="14 24" id="KW-1133">Transmembrane helix</keyword>
<evidence type="ECO:0000256" key="24">
    <source>
        <dbReference type="SAM" id="Phobius"/>
    </source>
</evidence>
<sequence>MAKLQLFLLVEALAAAAAVLGQSAGDRLAANGTIASNQTLISAEGLFQLGFFNFSGSGNGYLGIRYYKLTDPSVVWVANRNKPLNVSTATLNLTADGTLSLFDNGIIIWSIGTSRASNPVLQLLDSGNLVLTAGNSNSPLWQSFDHPCDTLLPGMKLGVDYNANISRQLVSWKSHTDPSPGDYVFKMETSGVPEISIWSSSKKTYRTGPWTNQRFTGNPKMEDSSISNKLNFSFVSNQNEVCYTTEYKNKSLLSRAVMNASGRFERWNLDGGSWSNFWYVPEDECDHYDRCGSNSICTKEYYSYSCKCLKGFEVKGSLGCERTIPLSCSSDMFGKVQSIKLPDTENATADSSKSTLAACEDWCSKNCSCLAYAMAGLNGCVTWSGDLVDLRSFTSGGDDLYVRLAASEFESSRSKKRELAIGLPLLLGFLLLCCLSLLLWWRKRGKKQGILETDTESSVKETGLLLDLPKVMDKGCETLQQLSKTDFDTSEQHWSSNMINSENANLNNERAASVNILGTLSSYDLATIKAATNDFSADNKLGEGGFGVVYKGQLQDGQNIAVKKLSRHSSQGSDEFKNELTLIANLHHRNLVRLLGSCIEGDERLLVLEYMENGSLDAFIYDKTQSVQLNWQKRLEIIVGIARGLLYLHQDSNLRVIHRDLKPSNILLDKDMNPKISDFGIARIFERDEVHENATTRPVGTFGYMAPEYLSGGIFSFKSDVFSFGVIVLEILSGKRNRVFNQANILFLNVASNSVFDFRMNMALQAYKLWKEGRSLEILDDALDCSYPATEILRCIRMGLLCVQEHSEDRPTMAEVVMMLASEDQQLTPLKQPTITLAISDGGLSSKEISVTITDKQSNMLSSKLNCFTFTFSQSQNSSCFPACLHSASSGSDLVSRPLITEYHKR</sequence>
<evidence type="ECO:0000259" key="29">
    <source>
        <dbReference type="PROSITE" id="PS50948"/>
    </source>
</evidence>
<keyword evidence="12 21" id="KW-0418">Kinase</keyword>
<comment type="catalytic activity">
    <reaction evidence="19 21">
        <text>L-threonyl-[protein] + ATP = O-phospho-L-threonyl-[protein] + ADP + H(+)</text>
        <dbReference type="Rhea" id="RHEA:46608"/>
        <dbReference type="Rhea" id="RHEA-COMP:11060"/>
        <dbReference type="Rhea" id="RHEA-COMP:11605"/>
        <dbReference type="ChEBI" id="CHEBI:15378"/>
        <dbReference type="ChEBI" id="CHEBI:30013"/>
        <dbReference type="ChEBI" id="CHEBI:30616"/>
        <dbReference type="ChEBI" id="CHEBI:61977"/>
        <dbReference type="ChEBI" id="CHEBI:456216"/>
        <dbReference type="EC" id="2.7.11.1"/>
    </reaction>
</comment>
<dbReference type="PROSITE" id="PS50927">
    <property type="entry name" value="BULB_LECTIN"/>
    <property type="match status" value="1"/>
</dbReference>
<dbReference type="InterPro" id="IPR036426">
    <property type="entry name" value="Bulb-type_lectin_dom_sf"/>
</dbReference>
<evidence type="ECO:0000259" key="27">
    <source>
        <dbReference type="PROSITE" id="PS50026"/>
    </source>
</evidence>
<keyword evidence="2" id="KW-1003">Cell membrane</keyword>
<keyword evidence="8 25" id="KW-0732">Signal</keyword>
<dbReference type="SMART" id="SM00220">
    <property type="entry name" value="S_TKc"/>
    <property type="match status" value="1"/>
</dbReference>
<dbReference type="InterPro" id="IPR000742">
    <property type="entry name" value="EGF"/>
</dbReference>
<evidence type="ECO:0000256" key="12">
    <source>
        <dbReference type="ARBA" id="ARBA00022777"/>
    </source>
</evidence>
<dbReference type="PANTHER" id="PTHR27002:SF526">
    <property type="entry name" value="OS07G0301500 PROTEIN"/>
    <property type="match status" value="1"/>
</dbReference>
<dbReference type="GO" id="GO:0005886">
    <property type="term" value="C:plasma membrane"/>
    <property type="evidence" value="ECO:0007669"/>
    <property type="project" value="UniProtKB-SubCell"/>
</dbReference>
<dbReference type="InterPro" id="IPR000858">
    <property type="entry name" value="S_locus_glycoprot_dom"/>
</dbReference>
<dbReference type="Proteomes" id="UP001055439">
    <property type="component" value="Chromosome 8"/>
</dbReference>
<dbReference type="SMART" id="SM00108">
    <property type="entry name" value="B_lectin"/>
    <property type="match status" value="1"/>
</dbReference>
<evidence type="ECO:0000256" key="15">
    <source>
        <dbReference type="ARBA" id="ARBA00023136"/>
    </source>
</evidence>
<dbReference type="SUPFAM" id="SSF51110">
    <property type="entry name" value="alpha-D-mannose-specific plant lectins"/>
    <property type="match status" value="1"/>
</dbReference>
<dbReference type="PROSITE" id="PS00107">
    <property type="entry name" value="PROTEIN_KINASE_ATP"/>
    <property type="match status" value="1"/>
</dbReference>
<dbReference type="FunFam" id="1.10.510.10:FF:000060">
    <property type="entry name" value="G-type lectin S-receptor-like serine/threonine-protein kinase"/>
    <property type="match status" value="1"/>
</dbReference>
<keyword evidence="10" id="KW-0677">Repeat</keyword>
<dbReference type="InterPro" id="IPR011009">
    <property type="entry name" value="Kinase-like_dom_sf"/>
</dbReference>
<accession>A0A9E7H053</accession>
<dbReference type="Gene3D" id="2.90.10.10">
    <property type="entry name" value="Bulb-type lectin domain"/>
    <property type="match status" value="1"/>
</dbReference>
<evidence type="ECO:0000256" key="7">
    <source>
        <dbReference type="ARBA" id="ARBA00022692"/>
    </source>
</evidence>
<evidence type="ECO:0000256" key="6">
    <source>
        <dbReference type="ARBA" id="ARBA00022679"/>
    </source>
</evidence>
<dbReference type="InterPro" id="IPR000719">
    <property type="entry name" value="Prot_kinase_dom"/>
</dbReference>
<keyword evidence="18" id="KW-0325">Glycoprotein</keyword>
<dbReference type="InterPro" id="IPR008271">
    <property type="entry name" value="Ser/Thr_kinase_AS"/>
</dbReference>
<dbReference type="GO" id="GO:0030246">
    <property type="term" value="F:carbohydrate binding"/>
    <property type="evidence" value="ECO:0007669"/>
    <property type="project" value="UniProtKB-KW"/>
</dbReference>
<evidence type="ECO:0000256" key="3">
    <source>
        <dbReference type="ARBA" id="ARBA00022527"/>
    </source>
</evidence>
<comment type="caution">
    <text evidence="22">Lacks conserved residue(s) required for the propagation of feature annotation.</text>
</comment>
<dbReference type="GO" id="GO:0048544">
    <property type="term" value="P:recognition of pollen"/>
    <property type="evidence" value="ECO:0007669"/>
    <property type="project" value="InterPro"/>
</dbReference>
<evidence type="ECO:0000256" key="25">
    <source>
        <dbReference type="SAM" id="SignalP"/>
    </source>
</evidence>
<keyword evidence="6 21" id="KW-0808">Transferase</keyword>
<dbReference type="Pfam" id="PF08276">
    <property type="entry name" value="PAN_2"/>
    <property type="match status" value="1"/>
</dbReference>
<keyword evidence="15 24" id="KW-0472">Membrane</keyword>
<keyword evidence="16" id="KW-1015">Disulfide bond</keyword>
<evidence type="ECO:0000313" key="30">
    <source>
        <dbReference type="EMBL" id="URE24421.1"/>
    </source>
</evidence>
<feature type="transmembrane region" description="Helical" evidence="24">
    <location>
        <begin position="419"/>
        <end position="441"/>
    </location>
</feature>
<dbReference type="CDD" id="cd00028">
    <property type="entry name" value="B_lectin"/>
    <property type="match status" value="1"/>
</dbReference>
<dbReference type="PROSITE" id="PS50026">
    <property type="entry name" value="EGF_3"/>
    <property type="match status" value="1"/>
</dbReference>
<dbReference type="FunFam" id="3.30.200.20:FF:000142">
    <property type="entry name" value="Cysteine-rich receptor-like protein kinase 10"/>
    <property type="match status" value="1"/>
</dbReference>
<dbReference type="AlphaFoldDB" id="A0A9E7H053"/>
<keyword evidence="11 21" id="KW-0547">Nucleotide-binding</keyword>
<dbReference type="InterPro" id="IPR001480">
    <property type="entry name" value="Bulb-type_lectin_dom"/>
</dbReference>
<dbReference type="PROSITE" id="PS50948">
    <property type="entry name" value="PAN"/>
    <property type="match status" value="1"/>
</dbReference>
<keyword evidence="13 21" id="KW-0067">ATP-binding</keyword>
<dbReference type="InterPro" id="IPR024171">
    <property type="entry name" value="SRK-like_kinase"/>
</dbReference>
<evidence type="ECO:0000256" key="16">
    <source>
        <dbReference type="ARBA" id="ARBA00023157"/>
    </source>
</evidence>
<name>A0A9E7H053_9LILI</name>
<dbReference type="OrthoDB" id="758833at2759"/>
<dbReference type="Gene3D" id="3.30.200.20">
    <property type="entry name" value="Phosphorylase Kinase, domain 1"/>
    <property type="match status" value="1"/>
</dbReference>
<dbReference type="GO" id="GO:0004674">
    <property type="term" value="F:protein serine/threonine kinase activity"/>
    <property type="evidence" value="ECO:0007669"/>
    <property type="project" value="UniProtKB-KW"/>
</dbReference>
<feature type="domain" description="Bulb-type lectin" evidence="28">
    <location>
        <begin position="25"/>
        <end position="144"/>
    </location>
</feature>
<comment type="subcellular location">
    <subcellularLocation>
        <location evidence="1">Cell membrane</location>
        <topology evidence="1">Single-pass type I membrane protein</topology>
    </subcellularLocation>
</comment>
<evidence type="ECO:0000256" key="5">
    <source>
        <dbReference type="ARBA" id="ARBA00022553"/>
    </source>
</evidence>
<keyword evidence="3 21" id="KW-0723">Serine/threonine-protein kinase</keyword>
<dbReference type="GO" id="GO:0005524">
    <property type="term" value="F:ATP binding"/>
    <property type="evidence" value="ECO:0007669"/>
    <property type="project" value="UniProtKB-UniRule"/>
</dbReference>
<dbReference type="FunFam" id="2.90.10.10:FF:000009">
    <property type="entry name" value="Receptor-like serine/threonine-protein kinase SD1-8"/>
    <property type="match status" value="1"/>
</dbReference>
<evidence type="ECO:0000256" key="19">
    <source>
        <dbReference type="ARBA" id="ARBA00047899"/>
    </source>
</evidence>
<evidence type="ECO:0000256" key="17">
    <source>
        <dbReference type="ARBA" id="ARBA00023170"/>
    </source>
</evidence>
<keyword evidence="9" id="KW-0430">Lectin</keyword>
<keyword evidence="31" id="KW-1185">Reference proteome</keyword>
<evidence type="ECO:0000259" key="28">
    <source>
        <dbReference type="PROSITE" id="PS50927"/>
    </source>
</evidence>
<dbReference type="InterPro" id="IPR003609">
    <property type="entry name" value="Pan_app"/>
</dbReference>
<dbReference type="SUPFAM" id="SSF56112">
    <property type="entry name" value="Protein kinase-like (PK-like)"/>
    <property type="match status" value="1"/>
</dbReference>
<feature type="domain" description="EGF-like" evidence="27">
    <location>
        <begin position="281"/>
        <end position="321"/>
    </location>
</feature>
<feature type="chain" id="PRO_5039241105" description="Receptor-like serine/threonine-protein kinase" evidence="25">
    <location>
        <begin position="22"/>
        <end position="906"/>
    </location>
</feature>
<keyword evidence="5" id="KW-0597">Phosphoprotein</keyword>
<dbReference type="PIRSF" id="PIRSF000641">
    <property type="entry name" value="SRK"/>
    <property type="match status" value="1"/>
</dbReference>
<dbReference type="PANTHER" id="PTHR27002">
    <property type="entry name" value="RECEPTOR-LIKE SERINE/THREONINE-PROTEIN KINASE SD1-8"/>
    <property type="match status" value="1"/>
</dbReference>
<dbReference type="InterPro" id="IPR001245">
    <property type="entry name" value="Ser-Thr/Tyr_kinase_cat_dom"/>
</dbReference>
<dbReference type="Pfam" id="PF00954">
    <property type="entry name" value="S_locus_glycop"/>
    <property type="match status" value="1"/>
</dbReference>
<evidence type="ECO:0000256" key="2">
    <source>
        <dbReference type="ARBA" id="ARBA00022475"/>
    </source>
</evidence>
<keyword evidence="4 22" id="KW-0245">EGF-like domain</keyword>
<evidence type="ECO:0000256" key="11">
    <source>
        <dbReference type="ARBA" id="ARBA00022741"/>
    </source>
</evidence>
<gene>
    <name evidence="30" type="ORF">MUK42_12951</name>
</gene>
<evidence type="ECO:0000313" key="31">
    <source>
        <dbReference type="Proteomes" id="UP001055439"/>
    </source>
</evidence>
<evidence type="ECO:0000259" key="26">
    <source>
        <dbReference type="PROSITE" id="PS50011"/>
    </source>
</evidence>
<dbReference type="Gene3D" id="1.10.510.10">
    <property type="entry name" value="Transferase(Phosphotransferase) domain 1"/>
    <property type="match status" value="1"/>
</dbReference>
<evidence type="ECO:0000256" key="18">
    <source>
        <dbReference type="ARBA" id="ARBA00023180"/>
    </source>
</evidence>
<reference evidence="30" key="1">
    <citation type="submission" date="2022-05" db="EMBL/GenBank/DDBJ databases">
        <title>The Musa troglodytarum L. genome provides insights into the mechanism of non-climacteric behaviour and enrichment of carotenoids.</title>
        <authorList>
            <person name="Wang J."/>
        </authorList>
    </citation>
    <scope>NUCLEOTIDE SEQUENCE</scope>
    <source>
        <tissue evidence="30">Leaf</tissue>
    </source>
</reference>
<comment type="similarity">
    <text evidence="21">Belongs to the protein kinase superfamily. Ser/Thr protein kinase family.</text>
</comment>
<dbReference type="PROSITE" id="PS00108">
    <property type="entry name" value="PROTEIN_KINASE_ST"/>
    <property type="match status" value="1"/>
</dbReference>
<feature type="binding site" evidence="23">
    <location>
        <position position="564"/>
    </location>
    <ligand>
        <name>ATP</name>
        <dbReference type="ChEBI" id="CHEBI:30616"/>
    </ligand>
</feature>
<dbReference type="InterPro" id="IPR017441">
    <property type="entry name" value="Protein_kinase_ATP_BS"/>
</dbReference>
<feature type="domain" description="Apple" evidence="29">
    <location>
        <begin position="328"/>
        <end position="405"/>
    </location>
</feature>
<evidence type="ECO:0000256" key="22">
    <source>
        <dbReference type="PROSITE-ProRule" id="PRU00076"/>
    </source>
</evidence>
<evidence type="ECO:0000256" key="14">
    <source>
        <dbReference type="ARBA" id="ARBA00022989"/>
    </source>
</evidence>
<dbReference type="EC" id="2.7.11.1" evidence="21"/>
<evidence type="ECO:0000256" key="4">
    <source>
        <dbReference type="ARBA" id="ARBA00022536"/>
    </source>
</evidence>
<dbReference type="EMBL" id="CP097510">
    <property type="protein sequence ID" value="URE24421.1"/>
    <property type="molecule type" value="Genomic_DNA"/>
</dbReference>
<dbReference type="CDD" id="cd00053">
    <property type="entry name" value="EGF"/>
    <property type="match status" value="1"/>
</dbReference>
<proteinExistence type="inferred from homology"/>
<protein>
    <recommendedName>
        <fullName evidence="21">Receptor-like serine/threonine-protein kinase</fullName>
        <ecNumber evidence="21">2.7.11.1</ecNumber>
    </recommendedName>
</protein>
<evidence type="ECO:0000256" key="21">
    <source>
        <dbReference type="PIRNR" id="PIRNR000641"/>
    </source>
</evidence>
<comment type="catalytic activity">
    <reaction evidence="20 21">
        <text>L-seryl-[protein] + ATP = O-phospho-L-seryl-[protein] + ADP + H(+)</text>
        <dbReference type="Rhea" id="RHEA:17989"/>
        <dbReference type="Rhea" id="RHEA-COMP:9863"/>
        <dbReference type="Rhea" id="RHEA-COMP:11604"/>
        <dbReference type="ChEBI" id="CHEBI:15378"/>
        <dbReference type="ChEBI" id="CHEBI:29999"/>
        <dbReference type="ChEBI" id="CHEBI:30616"/>
        <dbReference type="ChEBI" id="CHEBI:83421"/>
        <dbReference type="ChEBI" id="CHEBI:456216"/>
        <dbReference type="EC" id="2.7.11.1"/>
    </reaction>
</comment>
<evidence type="ECO:0000256" key="20">
    <source>
        <dbReference type="ARBA" id="ARBA00048679"/>
    </source>
</evidence>
<evidence type="ECO:0000256" key="10">
    <source>
        <dbReference type="ARBA" id="ARBA00022737"/>
    </source>
</evidence>
<evidence type="ECO:0000256" key="23">
    <source>
        <dbReference type="PROSITE-ProRule" id="PRU10141"/>
    </source>
</evidence>
<evidence type="ECO:0000256" key="13">
    <source>
        <dbReference type="ARBA" id="ARBA00022840"/>
    </source>
</evidence>
<organism evidence="30 31">
    <name type="scientific">Musa troglodytarum</name>
    <name type="common">fe'i banana</name>
    <dbReference type="NCBI Taxonomy" id="320322"/>
    <lineage>
        <taxon>Eukaryota</taxon>
        <taxon>Viridiplantae</taxon>
        <taxon>Streptophyta</taxon>
        <taxon>Embryophyta</taxon>
        <taxon>Tracheophyta</taxon>
        <taxon>Spermatophyta</taxon>
        <taxon>Magnoliopsida</taxon>
        <taxon>Liliopsida</taxon>
        <taxon>Zingiberales</taxon>
        <taxon>Musaceae</taxon>
        <taxon>Musa</taxon>
    </lineage>
</organism>